<keyword evidence="2" id="KW-1185">Reference proteome</keyword>
<gene>
    <name evidence="1" type="ORF">LSH36_934g00022</name>
</gene>
<dbReference type="Proteomes" id="UP001208570">
    <property type="component" value="Unassembled WGS sequence"/>
</dbReference>
<dbReference type="EMBL" id="JAODUP010000934">
    <property type="protein sequence ID" value="KAK2142604.1"/>
    <property type="molecule type" value="Genomic_DNA"/>
</dbReference>
<dbReference type="AlphaFoldDB" id="A0AAD9IXB4"/>
<organism evidence="1 2">
    <name type="scientific">Paralvinella palmiformis</name>
    <dbReference type="NCBI Taxonomy" id="53620"/>
    <lineage>
        <taxon>Eukaryota</taxon>
        <taxon>Metazoa</taxon>
        <taxon>Spiralia</taxon>
        <taxon>Lophotrochozoa</taxon>
        <taxon>Annelida</taxon>
        <taxon>Polychaeta</taxon>
        <taxon>Sedentaria</taxon>
        <taxon>Canalipalpata</taxon>
        <taxon>Terebellida</taxon>
        <taxon>Terebelliformia</taxon>
        <taxon>Alvinellidae</taxon>
        <taxon>Paralvinella</taxon>
    </lineage>
</organism>
<accession>A0AAD9IXB4</accession>
<name>A0AAD9IXB4_9ANNE</name>
<protein>
    <submittedName>
        <fullName evidence="1">Uncharacterized protein</fullName>
    </submittedName>
</protein>
<evidence type="ECO:0000313" key="2">
    <source>
        <dbReference type="Proteomes" id="UP001208570"/>
    </source>
</evidence>
<proteinExistence type="predicted"/>
<comment type="caution">
    <text evidence="1">The sequence shown here is derived from an EMBL/GenBank/DDBJ whole genome shotgun (WGS) entry which is preliminary data.</text>
</comment>
<sequence length="90" mass="10452">MRRSYYFITNMNWLKVAGWTFVEDSYNIQGSPLSASLSCSRHISPTKRDIGIHSLMQQEDTRPTQQQRTEIYHIVGSNPADICLCEKFPR</sequence>
<reference evidence="1" key="1">
    <citation type="journal article" date="2023" name="Mol. Biol. Evol.">
        <title>Third-Generation Sequencing Reveals the Adaptive Role of the Epigenome in Three Deep-Sea Polychaetes.</title>
        <authorList>
            <person name="Perez M."/>
            <person name="Aroh O."/>
            <person name="Sun Y."/>
            <person name="Lan Y."/>
            <person name="Juniper S.K."/>
            <person name="Young C.R."/>
            <person name="Angers B."/>
            <person name="Qian P.Y."/>
        </authorList>
    </citation>
    <scope>NUCLEOTIDE SEQUENCE</scope>
    <source>
        <strain evidence="1">P08H-3</strain>
    </source>
</reference>
<evidence type="ECO:0000313" key="1">
    <source>
        <dbReference type="EMBL" id="KAK2142604.1"/>
    </source>
</evidence>